<dbReference type="InterPro" id="IPR001757">
    <property type="entry name" value="P_typ_ATPase"/>
</dbReference>
<evidence type="ECO:0000256" key="2">
    <source>
        <dbReference type="ARBA" id="ARBA00006024"/>
    </source>
</evidence>
<dbReference type="InterPro" id="IPR023299">
    <property type="entry name" value="ATPase_P-typ_cyto_dom_N"/>
</dbReference>
<keyword evidence="7 8" id="KW-0472">Membrane</keyword>
<feature type="transmembrane region" description="Helical" evidence="8">
    <location>
        <begin position="568"/>
        <end position="591"/>
    </location>
</feature>
<evidence type="ECO:0000256" key="3">
    <source>
        <dbReference type="ARBA" id="ARBA00022692"/>
    </source>
</evidence>
<dbReference type="PROSITE" id="PS00154">
    <property type="entry name" value="ATPASE_E1_E2"/>
    <property type="match status" value="1"/>
</dbReference>
<keyword evidence="5" id="KW-1278">Translocase</keyword>
<dbReference type="InterPro" id="IPR044492">
    <property type="entry name" value="P_typ_ATPase_HD_dom"/>
</dbReference>
<accession>A0A9X1M7Q3</accession>
<proteinExistence type="inferred from homology"/>
<keyword evidence="4 8" id="KW-0479">Metal-binding</keyword>
<dbReference type="InterPro" id="IPR051014">
    <property type="entry name" value="Cation_Transport_ATPase_IB"/>
</dbReference>
<gene>
    <name evidence="11" type="primary">cadA</name>
    <name evidence="11" type="ORF">LJ755_06135</name>
    <name evidence="12" type="ORF">MUK71_14780</name>
</gene>
<dbReference type="PANTHER" id="PTHR48085">
    <property type="entry name" value="CADMIUM/ZINC-TRANSPORTING ATPASE HMA2-RELATED"/>
    <property type="match status" value="1"/>
</dbReference>
<feature type="domain" description="P-type ATPase A" evidence="10">
    <location>
        <begin position="121"/>
        <end position="223"/>
    </location>
</feature>
<dbReference type="SUPFAM" id="SSF81665">
    <property type="entry name" value="Calcium ATPase, transmembrane domain M"/>
    <property type="match status" value="1"/>
</dbReference>
<dbReference type="GO" id="GO:0005886">
    <property type="term" value="C:plasma membrane"/>
    <property type="evidence" value="ECO:0007669"/>
    <property type="project" value="UniProtKB-SubCell"/>
</dbReference>
<dbReference type="Gene3D" id="3.40.50.1000">
    <property type="entry name" value="HAD superfamily/HAD-like"/>
    <property type="match status" value="1"/>
</dbReference>
<dbReference type="InterPro" id="IPR027256">
    <property type="entry name" value="P-typ_ATPase_IB"/>
</dbReference>
<evidence type="ECO:0000313" key="13">
    <source>
        <dbReference type="Proteomes" id="UP000829758"/>
    </source>
</evidence>
<evidence type="ECO:0000313" key="12">
    <source>
        <dbReference type="EMBL" id="UON91826.1"/>
    </source>
</evidence>
<dbReference type="InterPro" id="IPR008250">
    <property type="entry name" value="ATPase_P-typ_transduc_dom_A_sf"/>
</dbReference>
<evidence type="ECO:0000256" key="8">
    <source>
        <dbReference type="RuleBase" id="RU362081"/>
    </source>
</evidence>
<dbReference type="GO" id="GO:0005524">
    <property type="term" value="F:ATP binding"/>
    <property type="evidence" value="ECO:0007669"/>
    <property type="project" value="UniProtKB-UniRule"/>
</dbReference>
<keyword evidence="13" id="KW-1185">Reference proteome</keyword>
<evidence type="ECO:0000256" key="7">
    <source>
        <dbReference type="ARBA" id="ARBA00023136"/>
    </source>
</evidence>
<dbReference type="Gene3D" id="2.70.150.10">
    <property type="entry name" value="Calcium-transporting ATPase, cytoplasmic transduction domain A"/>
    <property type="match status" value="1"/>
</dbReference>
<keyword evidence="8" id="KW-0067">ATP-binding</keyword>
<feature type="transmembrane region" description="Helical" evidence="8">
    <location>
        <begin position="265"/>
        <end position="286"/>
    </location>
</feature>
<dbReference type="SUPFAM" id="SSF56784">
    <property type="entry name" value="HAD-like"/>
    <property type="match status" value="1"/>
</dbReference>
<dbReference type="InterPro" id="IPR036412">
    <property type="entry name" value="HAD-like_sf"/>
</dbReference>
<dbReference type="InterPro" id="IPR059000">
    <property type="entry name" value="ATPase_P-type_domA"/>
</dbReference>
<dbReference type="SFLD" id="SFLDF00027">
    <property type="entry name" value="p-type_atpase"/>
    <property type="match status" value="1"/>
</dbReference>
<dbReference type="PRINTS" id="PR00119">
    <property type="entry name" value="CATATPASE"/>
</dbReference>
<evidence type="ECO:0000313" key="11">
    <source>
        <dbReference type="EMBL" id="MCC3272310.1"/>
    </source>
</evidence>
<protein>
    <submittedName>
        <fullName evidence="11">Cadmium-translocating P-type ATPase</fullName>
    </submittedName>
</protein>
<sequence>MATLFRLPRAVRRYPLVFATVLAGVAVLLLQWAGAGTAAAWTASLFASAVALKTAAGMVRDIRAGNWGLDILAVIAIAATVAVGEYLAALIIVLMLSGGQALEDYAAGRARGELDALLERAPQRAHRFPGGDTTAAAEDIPATEVVAGDLLLIRPAEVVPVDGELVSPEGGFDESSLTGEPLPVTRYAGDAVLSGSVNGTRAVLLRATATAENSQYQRIVALVAEAAGSKAPVVRLADRFAVPFTAVSLLIAGVAWALSGDPVRFAEVLVLATPCPLLIAAPVAFLGGMSRSARAGIIVKGGAVLEQLSKAESAAFDKTGTLTHGQPELVEVRPQPGFGAEEVLGLAASAEQYSSHVLAAAVQQAAAARGLGLQSSRDAREVATNGVEAVLGGHTVRVGKERFVAETAADTVPAHLEPGQMVVYVGIDGHFAGTLIMSDAVRENAAATLHRLAALGIRRTVMLTGDGPGTAGAVAAGLGITDVRAGLLPADKVDAVRTLSPRPVIMVGDGVNDAPVLAAADVGIAMGARGSTAASESADVVLVADDISRVADAVEIGRRTMRVALSSIWLGIILSVGLMLTAAFGFIPAVAGALTQEAVDLAAILNALRALHGGRRPGAAARETRSGADRGAGSDADGGTDGDADGGTDSGTDGGAGTGTGGGTGTGADGSMDGGTGSGTDSGPGSGQDSGPAPTKPFFRAE</sequence>
<keyword evidence="3 8" id="KW-0812">Transmembrane</keyword>
<dbReference type="InterPro" id="IPR018303">
    <property type="entry name" value="ATPase_P-typ_P_site"/>
</dbReference>
<name>A0A9X1M7Q3_9MICC</name>
<dbReference type="Proteomes" id="UP001155145">
    <property type="component" value="Unassembled WGS sequence"/>
</dbReference>
<dbReference type="SUPFAM" id="SSF81653">
    <property type="entry name" value="Calcium ATPase, transduction domain A"/>
    <property type="match status" value="1"/>
</dbReference>
<feature type="region of interest" description="Disordered" evidence="9">
    <location>
        <begin position="615"/>
        <end position="702"/>
    </location>
</feature>
<evidence type="ECO:0000256" key="4">
    <source>
        <dbReference type="ARBA" id="ARBA00022723"/>
    </source>
</evidence>
<dbReference type="Pfam" id="PF00122">
    <property type="entry name" value="E1-E2_ATPase"/>
    <property type="match status" value="1"/>
</dbReference>
<dbReference type="PANTHER" id="PTHR48085:SF5">
    <property type="entry name" value="CADMIUM_ZINC-TRANSPORTING ATPASE HMA4-RELATED"/>
    <property type="match status" value="1"/>
</dbReference>
<evidence type="ECO:0000256" key="9">
    <source>
        <dbReference type="SAM" id="MobiDB-lite"/>
    </source>
</evidence>
<organism evidence="11 14">
    <name type="scientific">Arthrobacter zhangbolii</name>
    <dbReference type="NCBI Taxonomy" id="2886936"/>
    <lineage>
        <taxon>Bacteria</taxon>
        <taxon>Bacillati</taxon>
        <taxon>Actinomycetota</taxon>
        <taxon>Actinomycetes</taxon>
        <taxon>Micrococcales</taxon>
        <taxon>Micrococcaceae</taxon>
        <taxon>Arthrobacter</taxon>
    </lineage>
</organism>
<dbReference type="EMBL" id="CP094984">
    <property type="protein sequence ID" value="UON91826.1"/>
    <property type="molecule type" value="Genomic_DNA"/>
</dbReference>
<dbReference type="EMBL" id="JAJFZT010000003">
    <property type="protein sequence ID" value="MCC3272310.1"/>
    <property type="molecule type" value="Genomic_DNA"/>
</dbReference>
<keyword evidence="8" id="KW-1003">Cell membrane</keyword>
<feature type="compositionally biased region" description="Gly residues" evidence="9">
    <location>
        <begin position="648"/>
        <end position="688"/>
    </location>
</feature>
<reference evidence="11" key="1">
    <citation type="submission" date="2021-10" db="EMBL/GenBank/DDBJ databases">
        <title>Novel species in genus Arthrobacter.</title>
        <authorList>
            <person name="Liu Y."/>
        </authorList>
    </citation>
    <scope>NUCLEOTIDE SEQUENCE</scope>
    <source>
        <strain evidence="11">Zg-Y462</strain>
        <strain evidence="13">zg-Y462</strain>
    </source>
</reference>
<evidence type="ECO:0000259" key="10">
    <source>
        <dbReference type="Pfam" id="PF00122"/>
    </source>
</evidence>
<dbReference type="SFLD" id="SFLDG00002">
    <property type="entry name" value="C1.7:_P-type_atpase_like"/>
    <property type="match status" value="1"/>
</dbReference>
<evidence type="ECO:0000313" key="14">
    <source>
        <dbReference type="Proteomes" id="UP001155145"/>
    </source>
</evidence>
<evidence type="ECO:0000256" key="1">
    <source>
        <dbReference type="ARBA" id="ARBA00004651"/>
    </source>
</evidence>
<dbReference type="NCBIfam" id="TIGR01494">
    <property type="entry name" value="ATPase_P-type"/>
    <property type="match status" value="1"/>
</dbReference>
<dbReference type="NCBIfam" id="TIGR01525">
    <property type="entry name" value="ATPase-IB_hvy"/>
    <property type="match status" value="1"/>
</dbReference>
<feature type="transmembrane region" description="Helical" evidence="8">
    <location>
        <begin position="240"/>
        <end position="259"/>
    </location>
</feature>
<dbReference type="InterPro" id="IPR023214">
    <property type="entry name" value="HAD_sf"/>
</dbReference>
<dbReference type="GO" id="GO:0019829">
    <property type="term" value="F:ATPase-coupled monoatomic cation transmembrane transporter activity"/>
    <property type="evidence" value="ECO:0007669"/>
    <property type="project" value="InterPro"/>
</dbReference>
<dbReference type="AlphaFoldDB" id="A0A9X1M7Q3"/>
<dbReference type="NCBIfam" id="TIGR01512">
    <property type="entry name" value="ATPase-IB2_Cd"/>
    <property type="match status" value="1"/>
</dbReference>
<keyword evidence="6 8" id="KW-1133">Transmembrane helix</keyword>
<dbReference type="Pfam" id="PF00702">
    <property type="entry name" value="Hydrolase"/>
    <property type="match status" value="1"/>
</dbReference>
<keyword evidence="8" id="KW-0547">Nucleotide-binding</keyword>
<evidence type="ECO:0000256" key="5">
    <source>
        <dbReference type="ARBA" id="ARBA00022967"/>
    </source>
</evidence>
<dbReference type="SFLD" id="SFLDS00003">
    <property type="entry name" value="Haloacid_Dehalogenase"/>
    <property type="match status" value="1"/>
</dbReference>
<dbReference type="GO" id="GO:0046872">
    <property type="term" value="F:metal ion binding"/>
    <property type="evidence" value="ECO:0007669"/>
    <property type="project" value="UniProtKB-KW"/>
</dbReference>
<dbReference type="Gene3D" id="3.40.1110.10">
    <property type="entry name" value="Calcium-transporting ATPase, cytoplasmic domain N"/>
    <property type="match status" value="1"/>
</dbReference>
<dbReference type="GO" id="GO:0015086">
    <property type="term" value="F:cadmium ion transmembrane transporter activity"/>
    <property type="evidence" value="ECO:0007669"/>
    <property type="project" value="TreeGrafter"/>
</dbReference>
<dbReference type="RefSeq" id="WP_227928408.1">
    <property type="nucleotide sequence ID" value="NZ_CP094984.1"/>
</dbReference>
<dbReference type="InterPro" id="IPR023298">
    <property type="entry name" value="ATPase_P-typ_TM_dom_sf"/>
</dbReference>
<dbReference type="GO" id="GO:0016887">
    <property type="term" value="F:ATP hydrolysis activity"/>
    <property type="evidence" value="ECO:0007669"/>
    <property type="project" value="InterPro"/>
</dbReference>
<evidence type="ECO:0000256" key="6">
    <source>
        <dbReference type="ARBA" id="ARBA00022989"/>
    </source>
</evidence>
<feature type="transmembrane region" description="Helical" evidence="8">
    <location>
        <begin position="71"/>
        <end position="96"/>
    </location>
</feature>
<dbReference type="Proteomes" id="UP000829758">
    <property type="component" value="Chromosome"/>
</dbReference>
<comment type="similarity">
    <text evidence="2 8">Belongs to the cation transport ATPase (P-type) (TC 3.A.3) family. Type IB subfamily.</text>
</comment>
<comment type="subcellular location">
    <subcellularLocation>
        <location evidence="1">Cell membrane</location>
        <topology evidence="1">Multi-pass membrane protein</topology>
    </subcellularLocation>
</comment>